<dbReference type="InterPro" id="IPR052028">
    <property type="entry name" value="HipA_Ser/Thr_kinase"/>
</dbReference>
<reference evidence="6 7" key="1">
    <citation type="journal article" date="2019" name="Int. J. Syst. Evol. Microbiol.">
        <title>The Global Catalogue of Microorganisms (GCM) 10K type strain sequencing project: providing services to taxonomists for standard genome sequencing and annotation.</title>
        <authorList>
            <consortium name="The Broad Institute Genomics Platform"/>
            <consortium name="The Broad Institute Genome Sequencing Center for Infectious Disease"/>
            <person name="Wu L."/>
            <person name="Ma J."/>
        </authorList>
    </citation>
    <scope>NUCLEOTIDE SEQUENCE [LARGE SCALE GENOMIC DNA]</scope>
    <source>
        <strain evidence="6 7">JCM 15900</strain>
    </source>
</reference>
<dbReference type="PANTHER" id="PTHR37419:SF8">
    <property type="entry name" value="TOXIN YJJJ"/>
    <property type="match status" value="1"/>
</dbReference>
<dbReference type="EMBL" id="BAAAPZ010000014">
    <property type="protein sequence ID" value="GAA2102514.1"/>
    <property type="molecule type" value="Genomic_DNA"/>
</dbReference>
<evidence type="ECO:0000256" key="3">
    <source>
        <dbReference type="ARBA" id="ARBA00022777"/>
    </source>
</evidence>
<comment type="similarity">
    <text evidence="1">Belongs to the HipA Ser/Thr kinase family.</text>
</comment>
<feature type="domain" description="HipA N-terminal subdomain 1" evidence="5">
    <location>
        <begin position="28"/>
        <end position="89"/>
    </location>
</feature>
<dbReference type="InterPro" id="IPR017508">
    <property type="entry name" value="HipA_N1"/>
</dbReference>
<dbReference type="InterPro" id="IPR012893">
    <property type="entry name" value="HipA-like_C"/>
</dbReference>
<evidence type="ECO:0000256" key="1">
    <source>
        <dbReference type="ARBA" id="ARBA00010164"/>
    </source>
</evidence>
<evidence type="ECO:0000259" key="5">
    <source>
        <dbReference type="Pfam" id="PF13657"/>
    </source>
</evidence>
<feature type="domain" description="HipA-like C-terminal" evidence="4">
    <location>
        <begin position="169"/>
        <end position="378"/>
    </location>
</feature>
<dbReference type="Pfam" id="PF13657">
    <property type="entry name" value="Couple_hipA"/>
    <property type="match status" value="1"/>
</dbReference>
<sequence>MTESASVFVELGGAPVRAGMAFFHVARRRVTTTFSYATDYLRRTDAYAIDPRLPLIAGPASVEGLPGAFQDCSPDRWGRTLVEKQFRREAQERGQARRDLSDVDFLLGVSDETRQGALRFTRGESSEFVAAHVRVPPVLSLPRVQRAADRAVAGDGRAIQELLEAGTGSLGGARPKAAVTGDDGRLLLAKFTRPAEDRPVIEWEQVALRLAGDAGIPVPRSRLIRIESRPVLLLDRFDRAERGARIGYMSAMTAAERRDGEYSDYLDVVSAIEEHSADWRADAAQMFRRVVFSAAIHNTDDHLRNHGFLRTDAGWRLSPVFDVNPDPDPDSDRQTAVMGATGGNDEAEAVVQFAEYCGLAPHRAAEVIMEVDRAVARWADTAREVGLAEPDIREAADGLEIPRRRLRAALEAAAGS</sequence>
<dbReference type="RefSeq" id="WP_291791290.1">
    <property type="nucleotide sequence ID" value="NZ_BAAAPZ010000014.1"/>
</dbReference>
<name>A0ABN2X0P2_9MICO</name>
<evidence type="ECO:0000256" key="2">
    <source>
        <dbReference type="ARBA" id="ARBA00022679"/>
    </source>
</evidence>
<accession>A0ABN2X0P2</accession>
<keyword evidence="2" id="KW-0808">Transferase</keyword>
<evidence type="ECO:0000313" key="7">
    <source>
        <dbReference type="Proteomes" id="UP001500984"/>
    </source>
</evidence>
<evidence type="ECO:0000259" key="4">
    <source>
        <dbReference type="Pfam" id="PF07804"/>
    </source>
</evidence>
<proteinExistence type="inferred from homology"/>
<keyword evidence="3" id="KW-0418">Kinase</keyword>
<protein>
    <submittedName>
        <fullName evidence="6">HipA domain-containing protein</fullName>
    </submittedName>
</protein>
<dbReference type="PANTHER" id="PTHR37419">
    <property type="entry name" value="SERINE/THREONINE-PROTEIN KINASE TOXIN HIPA"/>
    <property type="match status" value="1"/>
</dbReference>
<dbReference type="Pfam" id="PF07804">
    <property type="entry name" value="HipA_C"/>
    <property type="match status" value="1"/>
</dbReference>
<gene>
    <name evidence="6" type="ORF">GCM10009823_25990</name>
</gene>
<organism evidence="6 7">
    <name type="scientific">Brevibacterium salitolerans</name>
    <dbReference type="NCBI Taxonomy" id="1403566"/>
    <lineage>
        <taxon>Bacteria</taxon>
        <taxon>Bacillati</taxon>
        <taxon>Actinomycetota</taxon>
        <taxon>Actinomycetes</taxon>
        <taxon>Micrococcales</taxon>
        <taxon>Brevibacteriaceae</taxon>
        <taxon>Brevibacterium</taxon>
    </lineage>
</organism>
<evidence type="ECO:0000313" key="6">
    <source>
        <dbReference type="EMBL" id="GAA2102514.1"/>
    </source>
</evidence>
<keyword evidence="7" id="KW-1185">Reference proteome</keyword>
<dbReference type="Proteomes" id="UP001500984">
    <property type="component" value="Unassembled WGS sequence"/>
</dbReference>
<comment type="caution">
    <text evidence="6">The sequence shown here is derived from an EMBL/GenBank/DDBJ whole genome shotgun (WGS) entry which is preliminary data.</text>
</comment>
<dbReference type="Gene3D" id="1.10.1070.20">
    <property type="match status" value="1"/>
</dbReference>